<keyword evidence="2" id="KW-1185">Reference proteome</keyword>
<dbReference type="AlphaFoldDB" id="A0AAV0Y6U9"/>
<accession>A0AAV0Y6U9</accession>
<dbReference type="EMBL" id="CARXXK010001260">
    <property type="protein sequence ID" value="CAI6375071.1"/>
    <property type="molecule type" value="Genomic_DNA"/>
</dbReference>
<comment type="caution">
    <text evidence="1">The sequence shown here is derived from an EMBL/GenBank/DDBJ whole genome shotgun (WGS) entry which is preliminary data.</text>
</comment>
<evidence type="ECO:0000313" key="1">
    <source>
        <dbReference type="EMBL" id="CAI6375071.1"/>
    </source>
</evidence>
<sequence>STDKENILELGWFGKIDQYLWKLVPNGIVKTKNRNGVTQLGSEMKKKYFREIMIQMKEMMKPARDFGLKLVLKNILSPENANKSVLKHPVVAERLKAERLLEINKEEPKKHYLGRMSKNLKKFIAKIFRQKLNKWV</sequence>
<dbReference type="Proteomes" id="UP001160148">
    <property type="component" value="Unassembled WGS sequence"/>
</dbReference>
<evidence type="ECO:0000313" key="2">
    <source>
        <dbReference type="Proteomes" id="UP001160148"/>
    </source>
</evidence>
<reference evidence="1 2" key="1">
    <citation type="submission" date="2023-01" db="EMBL/GenBank/DDBJ databases">
        <authorList>
            <person name="Whitehead M."/>
        </authorList>
    </citation>
    <scope>NUCLEOTIDE SEQUENCE [LARGE SCALE GENOMIC DNA]</scope>
</reference>
<organism evidence="1 2">
    <name type="scientific">Macrosiphum euphorbiae</name>
    <name type="common">potato aphid</name>
    <dbReference type="NCBI Taxonomy" id="13131"/>
    <lineage>
        <taxon>Eukaryota</taxon>
        <taxon>Metazoa</taxon>
        <taxon>Ecdysozoa</taxon>
        <taxon>Arthropoda</taxon>
        <taxon>Hexapoda</taxon>
        <taxon>Insecta</taxon>
        <taxon>Pterygota</taxon>
        <taxon>Neoptera</taxon>
        <taxon>Paraneoptera</taxon>
        <taxon>Hemiptera</taxon>
        <taxon>Sternorrhyncha</taxon>
        <taxon>Aphidomorpha</taxon>
        <taxon>Aphidoidea</taxon>
        <taxon>Aphididae</taxon>
        <taxon>Macrosiphini</taxon>
        <taxon>Macrosiphum</taxon>
    </lineage>
</organism>
<name>A0AAV0Y6U9_9HEMI</name>
<proteinExistence type="predicted"/>
<feature type="non-terminal residue" evidence="1">
    <location>
        <position position="1"/>
    </location>
</feature>
<gene>
    <name evidence="1" type="ORF">MEUPH1_LOCUS28614</name>
</gene>
<protein>
    <submittedName>
        <fullName evidence="1">Uncharacterized protein</fullName>
    </submittedName>
</protein>